<keyword evidence="3" id="KW-1185">Reference proteome</keyword>
<reference evidence="2 3" key="1">
    <citation type="submission" date="2016-10" db="EMBL/GenBank/DDBJ databases">
        <authorList>
            <person name="de Groot N.N."/>
        </authorList>
    </citation>
    <scope>NUCLEOTIDE SEQUENCE [LARGE SCALE GENOMIC DNA]</scope>
    <source>
        <strain evidence="2 3">CGMCC 1.5070</strain>
    </source>
</reference>
<name>A0A1H8A4M0_9FIRM</name>
<feature type="domain" description="HTH cro/C1-type" evidence="1">
    <location>
        <begin position="20"/>
        <end position="62"/>
    </location>
</feature>
<dbReference type="AlphaFoldDB" id="A0A1H8A4M0"/>
<dbReference type="Proteomes" id="UP000199158">
    <property type="component" value="Unassembled WGS sequence"/>
</dbReference>
<evidence type="ECO:0000313" key="2">
    <source>
        <dbReference type="EMBL" id="SEM64487.1"/>
    </source>
</evidence>
<dbReference type="PROSITE" id="PS50943">
    <property type="entry name" value="HTH_CROC1"/>
    <property type="match status" value="1"/>
</dbReference>
<dbReference type="InterPro" id="IPR001387">
    <property type="entry name" value="Cro/C1-type_HTH"/>
</dbReference>
<evidence type="ECO:0000313" key="3">
    <source>
        <dbReference type="Proteomes" id="UP000199158"/>
    </source>
</evidence>
<dbReference type="RefSeq" id="WP_092752334.1">
    <property type="nucleotide sequence ID" value="NZ_FOCG01000001.1"/>
</dbReference>
<organism evidence="2 3">
    <name type="scientific">Hydrogenoanaerobacterium saccharovorans</name>
    <dbReference type="NCBI Taxonomy" id="474960"/>
    <lineage>
        <taxon>Bacteria</taxon>
        <taxon>Bacillati</taxon>
        <taxon>Bacillota</taxon>
        <taxon>Clostridia</taxon>
        <taxon>Eubacteriales</taxon>
        <taxon>Oscillospiraceae</taxon>
        <taxon>Hydrogenoanaerobacterium</taxon>
    </lineage>
</organism>
<proteinExistence type="predicted"/>
<dbReference type="OrthoDB" id="2365258at2"/>
<gene>
    <name evidence="2" type="ORF">SAMN05216180_1050</name>
</gene>
<accession>A0A1H8A4M0</accession>
<protein>
    <recommendedName>
        <fullName evidence="1">HTH cro/C1-type domain-containing protein</fullName>
    </recommendedName>
</protein>
<dbReference type="InterPro" id="IPR010982">
    <property type="entry name" value="Lambda_DNA-bd_dom_sf"/>
</dbReference>
<dbReference type="SUPFAM" id="SSF47413">
    <property type="entry name" value="lambda repressor-like DNA-binding domains"/>
    <property type="match status" value="1"/>
</dbReference>
<sequence>MATKIKALKGLIYGTYDSETEMATVMGWPRQRLNKISNGNKIPNINEIQLIAYALEKPVGEIAQIFLSD</sequence>
<dbReference type="STRING" id="474960.SAMN05216180_1050"/>
<dbReference type="EMBL" id="FOCG01000001">
    <property type="protein sequence ID" value="SEM64487.1"/>
    <property type="molecule type" value="Genomic_DNA"/>
</dbReference>
<evidence type="ECO:0000259" key="1">
    <source>
        <dbReference type="PROSITE" id="PS50943"/>
    </source>
</evidence>
<dbReference type="GO" id="GO:0003677">
    <property type="term" value="F:DNA binding"/>
    <property type="evidence" value="ECO:0007669"/>
    <property type="project" value="InterPro"/>
</dbReference>